<evidence type="ECO:0008006" key="2">
    <source>
        <dbReference type="Google" id="ProtNLM"/>
    </source>
</evidence>
<evidence type="ECO:0000313" key="1">
    <source>
        <dbReference type="EMBL" id="VAX32935.1"/>
    </source>
</evidence>
<name>A0A3B1DMP1_9ZZZZ</name>
<dbReference type="PROSITE" id="PS51257">
    <property type="entry name" value="PROKAR_LIPOPROTEIN"/>
    <property type="match status" value="1"/>
</dbReference>
<dbReference type="EMBL" id="UOGF01000099">
    <property type="protein sequence ID" value="VAX32935.1"/>
    <property type="molecule type" value="Genomic_DNA"/>
</dbReference>
<dbReference type="AlphaFoldDB" id="A0A3B1DMP1"/>
<gene>
    <name evidence="1" type="ORF">MNBD_NITROSPIRAE01-1406</name>
</gene>
<reference evidence="1" key="1">
    <citation type="submission" date="2018-06" db="EMBL/GenBank/DDBJ databases">
        <authorList>
            <person name="Zhirakovskaya E."/>
        </authorList>
    </citation>
    <scope>NUCLEOTIDE SEQUENCE</scope>
</reference>
<organism evidence="1">
    <name type="scientific">hydrothermal vent metagenome</name>
    <dbReference type="NCBI Taxonomy" id="652676"/>
    <lineage>
        <taxon>unclassified sequences</taxon>
        <taxon>metagenomes</taxon>
        <taxon>ecological metagenomes</taxon>
    </lineage>
</organism>
<proteinExistence type="predicted"/>
<accession>A0A3B1DMP1</accession>
<sequence>MKHSLLQSKIILLGLLCFITLSACSGKQIKTTSPIPKQDASLQELLSLYQQRSEMNSNIKALVQVNADLGTRGHHKIQSVWQSSKDTIHLRGLNLFGGDLFRLDIDATSFSLKTAADPQALEADLEFFHEIAGRQIPFGSIDLLRWVQRAGLPDTAFPKIPVLEKSETHFTIYLFSIFEGHAILIDKIIIERSAFRVKRVELFDHTGLRRSIIELDDYRRVDGRDFPFSVKGITGNEIITLNFKEVSFPPTKTKHIQ</sequence>
<protein>
    <recommendedName>
        <fullName evidence="2">Outer membrane lipoprotein-sorting protein</fullName>
    </recommendedName>
</protein>